<evidence type="ECO:0000313" key="9">
    <source>
        <dbReference type="Proteomes" id="UP001329151"/>
    </source>
</evidence>
<dbReference type="HAMAP" id="MF_00014">
    <property type="entry name" value="Ribosome_mat_RimM"/>
    <property type="match status" value="1"/>
</dbReference>
<dbReference type="InterPro" id="IPR011033">
    <property type="entry name" value="PRC_barrel-like_sf"/>
</dbReference>
<dbReference type="Pfam" id="PF01782">
    <property type="entry name" value="RimM"/>
    <property type="match status" value="1"/>
</dbReference>
<evidence type="ECO:0000256" key="1">
    <source>
        <dbReference type="ARBA" id="ARBA00022490"/>
    </source>
</evidence>
<keyword evidence="9" id="KW-1185">Reference proteome</keyword>
<keyword evidence="1 5" id="KW-0963">Cytoplasm</keyword>
<protein>
    <recommendedName>
        <fullName evidence="5">Ribosome maturation factor RimM</fullName>
    </recommendedName>
</protein>
<dbReference type="InterPro" id="IPR009000">
    <property type="entry name" value="Transl_B-barrel_sf"/>
</dbReference>
<dbReference type="NCBIfam" id="TIGR02273">
    <property type="entry name" value="16S_RimM"/>
    <property type="match status" value="1"/>
</dbReference>
<evidence type="ECO:0000256" key="2">
    <source>
        <dbReference type="ARBA" id="ARBA00022517"/>
    </source>
</evidence>
<dbReference type="GO" id="GO:0042274">
    <property type="term" value="P:ribosomal small subunit biogenesis"/>
    <property type="evidence" value="ECO:0007669"/>
    <property type="project" value="UniProtKB-UniRule"/>
</dbReference>
<feature type="domain" description="Ribosome maturation factor RimM PRC barrel" evidence="7">
    <location>
        <begin position="120"/>
        <end position="187"/>
    </location>
</feature>
<evidence type="ECO:0000256" key="3">
    <source>
        <dbReference type="ARBA" id="ARBA00022552"/>
    </source>
</evidence>
<dbReference type="GO" id="GO:0043022">
    <property type="term" value="F:ribosome binding"/>
    <property type="evidence" value="ECO:0007669"/>
    <property type="project" value="InterPro"/>
</dbReference>
<reference evidence="8 9" key="1">
    <citation type="submission" date="2023-10" db="EMBL/GenBank/DDBJ databases">
        <title>Complete Genome Sequence of Limnobacter thiooxidans CS-K2T, Isolated from freshwater lake sediments in Bavaria, Germany.</title>
        <authorList>
            <person name="Naruki M."/>
            <person name="Watanabe A."/>
            <person name="Warashina T."/>
            <person name="Morita T."/>
            <person name="Arakawa K."/>
        </authorList>
    </citation>
    <scope>NUCLEOTIDE SEQUENCE [LARGE SCALE GENOMIC DNA]</scope>
    <source>
        <strain evidence="8 9">CS-K2</strain>
    </source>
</reference>
<organism evidence="8 9">
    <name type="scientific">Limnobacter thiooxidans</name>
    <dbReference type="NCBI Taxonomy" id="131080"/>
    <lineage>
        <taxon>Bacteria</taxon>
        <taxon>Pseudomonadati</taxon>
        <taxon>Pseudomonadota</taxon>
        <taxon>Betaproteobacteria</taxon>
        <taxon>Burkholderiales</taxon>
        <taxon>Burkholderiaceae</taxon>
        <taxon>Limnobacter</taxon>
    </lineage>
</organism>
<evidence type="ECO:0000256" key="5">
    <source>
        <dbReference type="HAMAP-Rule" id="MF_00014"/>
    </source>
</evidence>
<dbReference type="InterPro" id="IPR056792">
    <property type="entry name" value="PRC_RimM"/>
</dbReference>
<dbReference type="SUPFAM" id="SSF50346">
    <property type="entry name" value="PRC-barrel domain"/>
    <property type="match status" value="1"/>
</dbReference>
<dbReference type="InterPro" id="IPR011961">
    <property type="entry name" value="RimM"/>
</dbReference>
<name>A0AA86ME10_9BURK</name>
<dbReference type="KEGG" id="lto:RGQ30_08460"/>
<evidence type="ECO:0000313" key="8">
    <source>
        <dbReference type="EMBL" id="BET25345.1"/>
    </source>
</evidence>
<comment type="function">
    <text evidence="5">An accessory protein needed during the final step in the assembly of 30S ribosomal subunit, possibly for assembly of the head region. Essential for efficient processing of 16S rRNA. May be needed both before and after RbfA during the maturation of 16S rRNA. It has affinity for free ribosomal 30S subunits but not for 70S ribosomes.</text>
</comment>
<dbReference type="Gene3D" id="2.30.30.240">
    <property type="entry name" value="PRC-barrel domain"/>
    <property type="match status" value="1"/>
</dbReference>
<dbReference type="GO" id="GO:0005737">
    <property type="term" value="C:cytoplasm"/>
    <property type="evidence" value="ECO:0007669"/>
    <property type="project" value="UniProtKB-SubCell"/>
</dbReference>
<dbReference type="Proteomes" id="UP001329151">
    <property type="component" value="Chromosome"/>
</dbReference>
<dbReference type="InterPro" id="IPR002676">
    <property type="entry name" value="RimM_N"/>
</dbReference>
<dbReference type="SUPFAM" id="SSF50447">
    <property type="entry name" value="Translation proteins"/>
    <property type="match status" value="1"/>
</dbReference>
<sequence length="188" mass="21017">MNVPDDLVELGRIGEPYGLKGWVNVVASSDEPDVLLKSKQWWISRLANTEGTAASRVSKPKPEDLVFEPFRVLQSKPHADRVVAHLEGVEQRELAAQFKGRRVYVSRARFPAPAEGEYYWVDLVACQVVNLEGKTLGTVAQVVDHGAHPILVVKGSSEQEILIPFVAAYVLNVDIQARQIKVDWQEDY</sequence>
<dbReference type="RefSeq" id="WP_130558166.1">
    <property type="nucleotide sequence ID" value="NZ_AP028947.1"/>
</dbReference>
<evidence type="ECO:0000259" key="6">
    <source>
        <dbReference type="Pfam" id="PF01782"/>
    </source>
</evidence>
<comment type="domain">
    <text evidence="5">The PRC barrel domain binds ribosomal protein uS19.</text>
</comment>
<dbReference type="AlphaFoldDB" id="A0AA86ME10"/>
<feature type="domain" description="RimM N-terminal" evidence="6">
    <location>
        <begin position="10"/>
        <end position="108"/>
    </location>
</feature>
<comment type="similarity">
    <text evidence="5">Belongs to the RimM family.</text>
</comment>
<dbReference type="Gene3D" id="2.40.30.60">
    <property type="entry name" value="RimM"/>
    <property type="match status" value="1"/>
</dbReference>
<dbReference type="GO" id="GO:0005840">
    <property type="term" value="C:ribosome"/>
    <property type="evidence" value="ECO:0007669"/>
    <property type="project" value="InterPro"/>
</dbReference>
<proteinExistence type="inferred from homology"/>
<keyword evidence="2 5" id="KW-0690">Ribosome biogenesis</keyword>
<dbReference type="PANTHER" id="PTHR33692">
    <property type="entry name" value="RIBOSOME MATURATION FACTOR RIMM"/>
    <property type="match status" value="1"/>
</dbReference>
<dbReference type="GO" id="GO:0006364">
    <property type="term" value="P:rRNA processing"/>
    <property type="evidence" value="ECO:0007669"/>
    <property type="project" value="UniProtKB-UniRule"/>
</dbReference>
<dbReference type="InterPro" id="IPR036976">
    <property type="entry name" value="RimM_N_sf"/>
</dbReference>
<gene>
    <name evidence="5 8" type="primary">rimM</name>
    <name evidence="8" type="ORF">RGQ30_08460</name>
</gene>
<dbReference type="PANTHER" id="PTHR33692:SF1">
    <property type="entry name" value="RIBOSOME MATURATION FACTOR RIMM"/>
    <property type="match status" value="1"/>
</dbReference>
<accession>A0AA86ME10</accession>
<evidence type="ECO:0000256" key="4">
    <source>
        <dbReference type="ARBA" id="ARBA00023186"/>
    </source>
</evidence>
<dbReference type="Pfam" id="PF24986">
    <property type="entry name" value="PRC_RimM"/>
    <property type="match status" value="1"/>
</dbReference>
<keyword evidence="4 5" id="KW-0143">Chaperone</keyword>
<evidence type="ECO:0000259" key="7">
    <source>
        <dbReference type="Pfam" id="PF24986"/>
    </source>
</evidence>
<comment type="subcellular location">
    <subcellularLocation>
        <location evidence="5">Cytoplasm</location>
    </subcellularLocation>
</comment>
<dbReference type="EMBL" id="AP028947">
    <property type="protein sequence ID" value="BET25345.1"/>
    <property type="molecule type" value="Genomic_DNA"/>
</dbReference>
<comment type="subunit">
    <text evidence="5">Binds ribosomal protein uS19.</text>
</comment>
<keyword evidence="3 5" id="KW-0698">rRNA processing</keyword>